<dbReference type="Gene3D" id="1.10.1660.10">
    <property type="match status" value="1"/>
</dbReference>
<organism evidence="4 5">
    <name type="scientific">Streptomyces alboflavus</name>
    <dbReference type="NCBI Taxonomy" id="67267"/>
    <lineage>
        <taxon>Bacteria</taxon>
        <taxon>Bacillati</taxon>
        <taxon>Actinomycetota</taxon>
        <taxon>Actinomycetes</taxon>
        <taxon>Kitasatosporales</taxon>
        <taxon>Streptomycetaceae</taxon>
        <taxon>Streptomyces</taxon>
    </lineage>
</organism>
<name>A0A1Z1WCM5_9ACTN</name>
<dbReference type="GO" id="GO:0003700">
    <property type="term" value="F:DNA-binding transcription factor activity"/>
    <property type="evidence" value="ECO:0007669"/>
    <property type="project" value="InterPro"/>
</dbReference>
<dbReference type="AlphaFoldDB" id="A0A1Z1WCM5"/>
<dbReference type="EMBL" id="CP021748">
    <property type="protein sequence ID" value="ARX84181.1"/>
    <property type="molecule type" value="Genomic_DNA"/>
</dbReference>
<dbReference type="PANTHER" id="PTHR30204">
    <property type="entry name" value="REDOX-CYCLING DRUG-SENSING TRANSCRIPTIONAL ACTIVATOR SOXR"/>
    <property type="match status" value="1"/>
</dbReference>
<dbReference type="InterPro" id="IPR047057">
    <property type="entry name" value="MerR_fam"/>
</dbReference>
<dbReference type="InterPro" id="IPR011256">
    <property type="entry name" value="Reg_factor_effector_dom_sf"/>
</dbReference>
<dbReference type="SMART" id="SM00422">
    <property type="entry name" value="HTH_MERR"/>
    <property type="match status" value="1"/>
</dbReference>
<dbReference type="RefSeq" id="WP_087884515.1">
    <property type="nucleotide sequence ID" value="NZ_CP021748.1"/>
</dbReference>
<evidence type="ECO:0000256" key="1">
    <source>
        <dbReference type="ARBA" id="ARBA00023125"/>
    </source>
</evidence>
<dbReference type="GO" id="GO:0003677">
    <property type="term" value="F:DNA binding"/>
    <property type="evidence" value="ECO:0007669"/>
    <property type="project" value="UniProtKB-KW"/>
</dbReference>
<feature type="region of interest" description="Disordered" evidence="2">
    <location>
        <begin position="1"/>
        <end position="23"/>
    </location>
</feature>
<dbReference type="SUPFAM" id="SSF46955">
    <property type="entry name" value="Putative DNA-binding domain"/>
    <property type="match status" value="1"/>
</dbReference>
<keyword evidence="5" id="KW-1185">Reference proteome</keyword>
<feature type="compositionally biased region" description="Basic and acidic residues" evidence="2">
    <location>
        <begin position="1"/>
        <end position="11"/>
    </location>
</feature>
<dbReference type="Gene3D" id="3.20.80.10">
    <property type="entry name" value="Regulatory factor, effector binding domain"/>
    <property type="match status" value="1"/>
</dbReference>
<reference evidence="4 5" key="1">
    <citation type="submission" date="2017-05" db="EMBL/GenBank/DDBJ databases">
        <title>Streptomyces alboflavus Genome sequencing and assembly.</title>
        <authorList>
            <person name="Wang Y."/>
            <person name="Du B."/>
            <person name="Ding Y."/>
            <person name="Liu H."/>
            <person name="Hou Q."/>
            <person name="Liu K."/>
            <person name="Wang C."/>
            <person name="Yao L."/>
        </authorList>
    </citation>
    <scope>NUCLEOTIDE SEQUENCE [LARGE SCALE GENOMIC DNA]</scope>
    <source>
        <strain evidence="4 5">MDJK44</strain>
    </source>
</reference>
<sequence>MDVPGREHALDSEPALGGGPEPGREPGLLKLGAFAARTRLSAKALRLYDRQGLLPPAYVDEATGYRYYRTEQVERARTVALLRRLDMPLADIGALLGLDDAAAATALGAYWAGVEERIAAQRTLVDYLRGRLSGRSPTMYGTFEIRTADVPEAFVLCERRHVFTHELSTWIDASLGRLEQVAEELCGGVSTSPFVIYHAEVTEDSDGPAEACVPVADPEAARAWAKAQGRQRDVRARVEPARRLAYARITKAQVAYPQIIGAYDAVEEWIAREGLSQAGPCREVYFTDWDAAGPGDDVCDVAYPVT</sequence>
<gene>
    <name evidence="4" type="ORF">SMD44_03619</name>
</gene>
<feature type="domain" description="HTH merR-type" evidence="3">
    <location>
        <begin position="28"/>
        <end position="98"/>
    </location>
</feature>
<accession>A0A1Z1WCM5</accession>
<evidence type="ECO:0000313" key="5">
    <source>
        <dbReference type="Proteomes" id="UP000195880"/>
    </source>
</evidence>
<dbReference type="Pfam" id="PF13411">
    <property type="entry name" value="MerR_1"/>
    <property type="match status" value="1"/>
</dbReference>
<evidence type="ECO:0000256" key="2">
    <source>
        <dbReference type="SAM" id="MobiDB-lite"/>
    </source>
</evidence>
<dbReference type="PANTHER" id="PTHR30204:SF97">
    <property type="entry name" value="MERR FAMILY REGULATORY PROTEIN"/>
    <property type="match status" value="1"/>
</dbReference>
<proteinExistence type="predicted"/>
<evidence type="ECO:0000313" key="4">
    <source>
        <dbReference type="EMBL" id="ARX84181.1"/>
    </source>
</evidence>
<evidence type="ECO:0000259" key="3">
    <source>
        <dbReference type="PROSITE" id="PS50937"/>
    </source>
</evidence>
<dbReference type="OrthoDB" id="7849865at2"/>
<dbReference type="KEGG" id="salf:SMD44_03619"/>
<dbReference type="eggNOG" id="COG0789">
    <property type="taxonomic scope" value="Bacteria"/>
</dbReference>
<dbReference type="Proteomes" id="UP000195880">
    <property type="component" value="Chromosome"/>
</dbReference>
<dbReference type="STRING" id="67267.GCA_000716675_06446"/>
<dbReference type="PROSITE" id="PS50937">
    <property type="entry name" value="HTH_MERR_2"/>
    <property type="match status" value="1"/>
</dbReference>
<dbReference type="CDD" id="cd01107">
    <property type="entry name" value="HTH_BmrR"/>
    <property type="match status" value="1"/>
</dbReference>
<keyword evidence="1" id="KW-0238">DNA-binding</keyword>
<dbReference type="InterPro" id="IPR009061">
    <property type="entry name" value="DNA-bd_dom_put_sf"/>
</dbReference>
<dbReference type="InterPro" id="IPR000551">
    <property type="entry name" value="MerR-type_HTH_dom"/>
</dbReference>
<dbReference type="PROSITE" id="PS00552">
    <property type="entry name" value="HTH_MERR_1"/>
    <property type="match status" value="1"/>
</dbReference>
<protein>
    <submittedName>
        <fullName evidence="4">MerR family transcriptional regulator</fullName>
    </submittedName>
</protein>